<feature type="compositionally biased region" description="Low complexity" evidence="4">
    <location>
        <begin position="652"/>
        <end position="663"/>
    </location>
</feature>
<gene>
    <name evidence="6" type="ORF">ADUPG1_006082</name>
</gene>
<dbReference type="InterPro" id="IPR017441">
    <property type="entry name" value="Protein_kinase_ATP_BS"/>
</dbReference>
<dbReference type="InterPro" id="IPR011009">
    <property type="entry name" value="Kinase-like_dom_sf"/>
</dbReference>
<keyword evidence="1 3" id="KW-0547">Nucleotide-binding</keyword>
<feature type="compositionally biased region" description="Basic and acidic residues" evidence="4">
    <location>
        <begin position="818"/>
        <end position="836"/>
    </location>
</feature>
<feature type="region of interest" description="Disordered" evidence="4">
    <location>
        <begin position="410"/>
        <end position="447"/>
    </location>
</feature>
<dbReference type="PROSITE" id="PS50011">
    <property type="entry name" value="PROTEIN_KINASE_DOM"/>
    <property type="match status" value="1"/>
</dbReference>
<organism evidence="6 7">
    <name type="scientific">Aduncisulcus paluster</name>
    <dbReference type="NCBI Taxonomy" id="2918883"/>
    <lineage>
        <taxon>Eukaryota</taxon>
        <taxon>Metamonada</taxon>
        <taxon>Carpediemonas-like organisms</taxon>
        <taxon>Aduncisulcus</taxon>
    </lineage>
</organism>
<dbReference type="InterPro" id="IPR051712">
    <property type="entry name" value="ARTD-AVP"/>
</dbReference>
<dbReference type="SUPFAM" id="SSF56399">
    <property type="entry name" value="ADP-ribosylation"/>
    <property type="match status" value="1"/>
</dbReference>
<sequence>MSSKLSQSLMGFKSVLLQYFSRCKENILYKATSANDVFVFLNNLKTIFESIVPPTAFETLSAESSLESSPILEIIRISSDIRNYLSLGYFFLSKVRALKHESHRLASEFMSIKEYDFDQDTIVSPHPICHLPAYISRIVEYFQYAPILQWAHEKCEFTSLLFELHYNPPKEYKTQSFQFRAQKDKAKRQFLDRHFNRLPLIPLCDCFKATFSCKSPRLTGEIFHLVDSIDIPTKSTSSVMDFLDLLFSFSSTAEPTHGLPLCVFMQRPVCCMIKDTPILASRLRKTSRGDFDAVKMMEFTALMPKTSSLSDIFVSTYNSASSKPFNCSLSFSGGILASYAASLLARGNITPMVTPKLIEVLKLSPSDVSDCTNPINFYSPCHIRQCSYHGIVTNVSESILDVFKEFFEEDDEEDEEEDEYSSSSSSCSSKSDHSSKKDYSSPSLHKNLNDSSPESFVGYNEFHNATKDIFIFSIGLSSPKSSRSRRGFSEVASSSYFELFSGSGSKSSSCLGRNDNVSLWDAFWKRSIGAEERLKKCTLPVDFARIISDVCFDPSSLGRLNAALIDIPSLYDPSALLHKCSKSFASIHRSLGIRDKSSLDTDLSFYFSLNKTFGWMSQKKLDPFSFELMYSSSTDDDMTTDAFEDVDECSCSDDSSPSSSEEPSLPHSASGMMGAYSSTSMIHSDSFPSPSKSDAYVSSLREKLKGMSPSQRIDFLKSIKMEQELEITKLKNQKFAVDKEASHLKAEKDKISDDVKAFRELVRKEKMACKRAEDEFYDHCKKLRESREEKEHDQKSQAEGFKKSLQETEKEKRRKEKARQAALREERRLLKEKKEADDDIQAQSSRITRVRKSREKDEEDIEKRQKELDELETKKQIADKGKDILDIEKDQEEQKRLTRLRLFYASSAWYPSDWCVYRGICSSDSAKQPVLVPLKCLDTFQAFVDDTCITKYLGSGRDVVKTEKYNYLEVHKAYRIENPALWHKYYLYRQSIIDQYKSIDDKFTPLDAATDKTKLAKIILPNKHDPACLPIDMSKLSECKLSPKDIDTKMPADYHSPDLSAFVNEKLLFHGTKARFVDAIMRCGADFRLAANGMYGHGTYCAENSSKSDQYCVCGDDKLYPMFITRVVMGPCPYKSPTTCNGRIKPPPIPGTDLLYTSIHGRFREWSQHEFYGFGVFSSALLALNISQKYIHFRTQWIQCQAQNIQEVKPEFIHEGDKSCSPIPRDCPNVKSPDITVIKAKNRTKEKGDREYDQCSAAQKMMKGERNWGEFTDISLPFSTSTPIKGAYICIGGKSSSSPPPSHLIFSLTSSKGEKMFKKYKFLESEIISLLYLFSETDSWFFLPIDLSDVVLCEITGKGRKKESFTIFSLIFFREETHEETIFREAKEAFREKLWSEAQVVKPEFVQEGDRNSQGRYSIPIPRGDPKLVDPSFSMVKCKDDSKSKESEEFDQSSDAQRMLKGDRFVRLSYLSIPFPSPSPMKGAYICVYKYDSSPSLLFTFTDCDGKKTRKKYEFTRPKHVFEWHFLPIDLDNVVLCEIEGKGTWKEKNSRCFIILSLVFLREETPEERCIRESIEEQWSKAPTIKSEFIHRGNYLCSPIPRDCPNVKSPDITAIESKNRTKRKGDREYDQCSAAQKMMKGEGNRGKFTDISLPFSTSTPIKGAYICIGGGYYFCPPSRLIFSLTSSNGEKMVKKYEFPGLEKTSWFFLPIDLSDVVLCEISGKGRKKEYFEIESLVFISREETPEEIKACEAREKLWSETPVVKPKFVQEGDWTSQGRDSIPIPCDDPKLVDPSFSMVKCKNDSKSKESEEYDQSSGAQRMLKGEGFVRLSHLSIPFPSPSPMKGAFIYVDEDNSSPSLLFTFTDCDGKKTSKKYEFTEPKHYYEWHFLPIDLDNVVLCEIEGKGTWRRKNSRYFDIDSLIFFREETPEERCIRESIEEQWSKAPTIKSEFIHEGDESCSPIPRDSPNVKSPDITVIKAKNRTKGKGDREYDQSSAAQKMMKGEGYRGEFTEISLPFSTSTPIKGAYICIRGKYTLSPSHLIFSLTSSKGEKIFKKYEFLEFGGYHWYYLPIDLSDVVLCEIRGKGNWEESFGIISLKKCFFSIRSLVFISREETFEETQSREAREKLWSEVPVVKSEFVGIGHKEFQPIQFDDPAIIYPSFSMVKAKLDHYCKESSDYDQSERAKRMLELNYDGIWYRECDLFVSHLSIPFPSPRPMKGAYICVDKDDSSPSLLFTFTDSDGNKTSIKYEFTEPIYEFEWYFLPTDLSKIVLCEIEGKGMWKAKNTRKFKINYLVFLQQRVSLVRIRNIFDGSSRCIPTPRDDPTFICPDFAAIKVRRIKPGDVSQDFDTKSDSEGTILEDETDRDVIKVTSKAKAKDVIGDEIGQKIMKGEVCSFEDVGFSYISIPFKSSISIKGAYICLCDGLAAGDTYLFTFTISNGKKRYNTYQIPKRDRPSWWYLSIDLSDIVLCEIEGRKTKNNHFRIFSLAFYRKETPDEENNRKNRDFWQNRAWIETITIKPEFIKEGYRDSIPIPRDDESIINPSFSDVQGKNDVYCKEFGEYDQSSKAQKMLKGEDSVSLSHLSIPFPSPCLMKGAYICVANDLSSPSLLFRFSHSCGTKTFKRYIFSKFEEPTSKSTKEDFEFESNGLSKDSEFESIINTRWYFLPIDLPNVIFCEIQGKGTWKERLSRSFQIESLIFIKGEDIPPLPSDSTKLIKHDSFTLTSSATITSQCIIGHGGFGEVLLVKVEGIPIPCVLKKMLHEADERVVKGCRKEFKMQLKLFTNPKCFNRIPRPLYILDLLDADMKGEYGFIMEYCAGGSVKDFARSWCDDGKYVSDIGDADDSEDSDSSCISDSDSKSDIGTTRFDPMTLNPVKVSALCVGMIECLDDEFKMQLKLFTNPKCFNRIPRPLYILDLLDADMKGEYGFIMEYCAGGSVKDFARSWCDDGKYVSDIGDADDSEDSDSSCISDSDSKSDIGTTRFDPMTLNPVKVSALCVGMIECLDDVFRAKKSLVHRDVKPDNFLVRVDHDSKKCIIVLSDLGLAKIQDSISSSLYSSTASNFAPYSTILSGKEDNPSKQKGKCGTLVYNSYETLLDGTQTQKSDGYSLGMSILSLFLCEQPFTSLPIFREVYRKVRMGEADDFDIMKLLKRLMENDMCPRLSRSPLFKSLLTIEDGKYQAVHACLNEIFTRLTKLDEDERMSIHEAFEKVQSIKYLLPKIGEGFKCPPIEDIVKRQLAKFKRDAGCVEEEMEDGSEKEKDGKVSLVSTIQSKEKENRDIPSYDKKETHGLSTTLSTSTIQSSVGDHRDMMSFTDEIDSRGRRIIKPKEKEGK</sequence>
<feature type="compositionally biased region" description="Basic and acidic residues" evidence="4">
    <location>
        <begin position="785"/>
        <end position="811"/>
    </location>
</feature>
<feature type="binding site" evidence="3">
    <location>
        <position position="2760"/>
    </location>
    <ligand>
        <name>ATP</name>
        <dbReference type="ChEBI" id="CHEBI:30616"/>
    </ligand>
</feature>
<reference evidence="6" key="1">
    <citation type="submission" date="2022-03" db="EMBL/GenBank/DDBJ databases">
        <title>Draft genome sequence of Aduncisulcus paluster, a free-living microaerophilic Fornicata.</title>
        <authorList>
            <person name="Yuyama I."/>
            <person name="Kume K."/>
            <person name="Tamura T."/>
            <person name="Inagaki Y."/>
            <person name="Hashimoto T."/>
        </authorList>
    </citation>
    <scope>NUCLEOTIDE SEQUENCE</scope>
    <source>
        <strain evidence="6">NY0171</strain>
    </source>
</reference>
<evidence type="ECO:0000256" key="1">
    <source>
        <dbReference type="ARBA" id="ARBA00022741"/>
    </source>
</evidence>
<feature type="compositionally biased region" description="Basic and acidic residues" evidence="4">
    <location>
        <begin position="3319"/>
        <end position="3335"/>
    </location>
</feature>
<dbReference type="PANTHER" id="PTHR45740">
    <property type="entry name" value="POLY [ADP-RIBOSE] POLYMERASE"/>
    <property type="match status" value="1"/>
</dbReference>
<feature type="region of interest" description="Disordered" evidence="4">
    <location>
        <begin position="646"/>
        <end position="672"/>
    </location>
</feature>
<dbReference type="Proteomes" id="UP001057375">
    <property type="component" value="Unassembled WGS sequence"/>
</dbReference>
<dbReference type="Pfam" id="PF00644">
    <property type="entry name" value="PARP"/>
    <property type="match status" value="1"/>
</dbReference>
<dbReference type="InterPro" id="IPR008271">
    <property type="entry name" value="Ser/Thr_kinase_AS"/>
</dbReference>
<feature type="region of interest" description="Disordered" evidence="4">
    <location>
        <begin position="785"/>
        <end position="861"/>
    </location>
</feature>
<evidence type="ECO:0000256" key="4">
    <source>
        <dbReference type="SAM" id="MobiDB-lite"/>
    </source>
</evidence>
<feature type="compositionally biased region" description="Low complexity" evidence="4">
    <location>
        <begin position="3292"/>
        <end position="3305"/>
    </location>
</feature>
<dbReference type="PROSITE" id="PS00107">
    <property type="entry name" value="PROTEIN_KINASE_ATP"/>
    <property type="match status" value="1"/>
</dbReference>
<evidence type="ECO:0000256" key="2">
    <source>
        <dbReference type="ARBA" id="ARBA00022840"/>
    </source>
</evidence>
<name>A0ABQ5KIJ3_9EUKA</name>
<feature type="compositionally biased region" description="Basic and acidic residues" evidence="4">
    <location>
        <begin position="430"/>
        <end position="439"/>
    </location>
</feature>
<dbReference type="SUPFAM" id="SSF56112">
    <property type="entry name" value="Protein kinase-like (PK-like)"/>
    <property type="match status" value="2"/>
</dbReference>
<protein>
    <recommendedName>
        <fullName evidence="5">Protein kinase domain-containing protein</fullName>
    </recommendedName>
</protein>
<feature type="compositionally biased region" description="Acidic residues" evidence="4">
    <location>
        <begin position="410"/>
        <end position="420"/>
    </location>
</feature>
<dbReference type="InterPro" id="IPR012317">
    <property type="entry name" value="Poly(ADP-ribose)pol_cat_dom"/>
</dbReference>
<dbReference type="PANTHER" id="PTHR45740:SF2">
    <property type="entry name" value="POLY [ADP-RIBOSE] POLYMERASE"/>
    <property type="match status" value="1"/>
</dbReference>
<comment type="caution">
    <text evidence="6">The sequence shown here is derived from an EMBL/GenBank/DDBJ whole genome shotgun (WGS) entry which is preliminary data.</text>
</comment>
<dbReference type="Gene3D" id="1.10.510.10">
    <property type="entry name" value="Transferase(Phosphotransferase) domain 1"/>
    <property type="match status" value="2"/>
</dbReference>
<evidence type="ECO:0000313" key="6">
    <source>
        <dbReference type="EMBL" id="GKT31711.1"/>
    </source>
</evidence>
<evidence type="ECO:0000313" key="7">
    <source>
        <dbReference type="Proteomes" id="UP001057375"/>
    </source>
</evidence>
<evidence type="ECO:0000256" key="3">
    <source>
        <dbReference type="PROSITE-ProRule" id="PRU10141"/>
    </source>
</evidence>
<feature type="compositionally biased region" description="Basic and acidic residues" evidence="4">
    <location>
        <begin position="3274"/>
        <end position="3291"/>
    </location>
</feature>
<dbReference type="Gene3D" id="3.90.228.10">
    <property type="match status" value="1"/>
</dbReference>
<feature type="region of interest" description="Disordered" evidence="4">
    <location>
        <begin position="3251"/>
        <end position="3335"/>
    </location>
</feature>
<dbReference type="Pfam" id="PF00069">
    <property type="entry name" value="Pkinase"/>
    <property type="match status" value="1"/>
</dbReference>
<dbReference type="PROSITE" id="PS00108">
    <property type="entry name" value="PROTEIN_KINASE_ST"/>
    <property type="match status" value="1"/>
</dbReference>
<evidence type="ECO:0000259" key="5">
    <source>
        <dbReference type="PROSITE" id="PS50011"/>
    </source>
</evidence>
<proteinExistence type="predicted"/>
<keyword evidence="2 3" id="KW-0067">ATP-binding</keyword>
<keyword evidence="7" id="KW-1185">Reference proteome</keyword>
<accession>A0ABQ5KIJ3</accession>
<feature type="domain" description="Protein kinase" evidence="5">
    <location>
        <begin position="2731"/>
        <end position="3219"/>
    </location>
</feature>
<dbReference type="SMART" id="SM00220">
    <property type="entry name" value="S_TKc"/>
    <property type="match status" value="1"/>
</dbReference>
<dbReference type="InterPro" id="IPR000719">
    <property type="entry name" value="Prot_kinase_dom"/>
</dbReference>
<dbReference type="EMBL" id="BQXS01009722">
    <property type="protein sequence ID" value="GKT31711.1"/>
    <property type="molecule type" value="Genomic_DNA"/>
</dbReference>